<keyword evidence="1" id="KW-1133">Transmembrane helix</keyword>
<dbReference type="RefSeq" id="WP_182606914.1">
    <property type="nucleotide sequence ID" value="NZ_VKHT01000489.1"/>
</dbReference>
<evidence type="ECO:0000313" key="3">
    <source>
        <dbReference type="Proteomes" id="UP000538929"/>
    </source>
</evidence>
<dbReference type="InterPro" id="IPR009339">
    <property type="entry name" value="DUF998"/>
</dbReference>
<feature type="transmembrane region" description="Helical" evidence="1">
    <location>
        <begin position="80"/>
        <end position="97"/>
    </location>
</feature>
<evidence type="ECO:0000313" key="2">
    <source>
        <dbReference type="EMBL" id="MBB0245431.1"/>
    </source>
</evidence>
<dbReference type="EMBL" id="VKHT01000489">
    <property type="protein sequence ID" value="MBB0245431.1"/>
    <property type="molecule type" value="Genomic_DNA"/>
</dbReference>
<feature type="transmembrane region" description="Helical" evidence="1">
    <location>
        <begin position="103"/>
        <end position="125"/>
    </location>
</feature>
<proteinExistence type="predicted"/>
<feature type="transmembrane region" description="Helical" evidence="1">
    <location>
        <begin position="7"/>
        <end position="24"/>
    </location>
</feature>
<gene>
    <name evidence="2" type="ORF">FNQ90_15310</name>
</gene>
<accession>A0A7W3TEM6</accession>
<comment type="caution">
    <text evidence="2">The sequence shown here is derived from an EMBL/GenBank/DDBJ whole genome shotgun (WGS) entry which is preliminary data.</text>
</comment>
<keyword evidence="1" id="KW-0472">Membrane</keyword>
<feature type="transmembrane region" description="Helical" evidence="1">
    <location>
        <begin position="44"/>
        <end position="68"/>
    </location>
</feature>
<feature type="non-terminal residue" evidence="2">
    <location>
        <position position="1"/>
    </location>
</feature>
<name>A0A7W3TEM6_9ACTN</name>
<evidence type="ECO:0000256" key="1">
    <source>
        <dbReference type="SAM" id="Phobius"/>
    </source>
</evidence>
<keyword evidence="3" id="KW-1185">Reference proteome</keyword>
<sequence>GGVWAPRLVGLAGMGMVAAGVLVMDPADGFPAGTPEGAPASLSWHAVGHLMAGALSFLALILACWVLGRNFSRAGLRRHATASRVAGTLLLVGNAWAMSGTPAGSLALAVGGITAMVWVSAVTGLHRRGS</sequence>
<dbReference type="Pfam" id="PF06197">
    <property type="entry name" value="DUF998"/>
    <property type="match status" value="1"/>
</dbReference>
<dbReference type="AlphaFoldDB" id="A0A7W3TEM6"/>
<organism evidence="2 3">
    <name type="scientific">Streptomyces alkaliphilus</name>
    <dbReference type="NCBI Taxonomy" id="1472722"/>
    <lineage>
        <taxon>Bacteria</taxon>
        <taxon>Bacillati</taxon>
        <taxon>Actinomycetota</taxon>
        <taxon>Actinomycetes</taxon>
        <taxon>Kitasatosporales</taxon>
        <taxon>Streptomycetaceae</taxon>
        <taxon>Streptomyces</taxon>
    </lineage>
</organism>
<reference evidence="3" key="1">
    <citation type="submission" date="2019-10" db="EMBL/GenBank/DDBJ databases">
        <title>Streptomyces sp. nov., a novel actinobacterium isolated from alkaline environment.</title>
        <authorList>
            <person name="Golinska P."/>
        </authorList>
    </citation>
    <scope>NUCLEOTIDE SEQUENCE [LARGE SCALE GENOMIC DNA]</scope>
    <source>
        <strain evidence="3">DSM 42118</strain>
    </source>
</reference>
<keyword evidence="1" id="KW-0812">Transmembrane</keyword>
<protein>
    <submittedName>
        <fullName evidence="2">DUF998 domain-containing protein</fullName>
    </submittedName>
</protein>
<dbReference type="Proteomes" id="UP000538929">
    <property type="component" value="Unassembled WGS sequence"/>
</dbReference>